<dbReference type="OrthoDB" id="2121326at2759"/>
<evidence type="ECO:0000256" key="4">
    <source>
        <dbReference type="SAM" id="MobiDB-lite"/>
    </source>
</evidence>
<dbReference type="CDD" id="cd02947">
    <property type="entry name" value="TRX_family"/>
    <property type="match status" value="1"/>
</dbReference>
<feature type="repeat" description="TPR" evidence="3">
    <location>
        <begin position="471"/>
        <end position="504"/>
    </location>
</feature>
<name>A0A833RBL2_9POAL</name>
<dbReference type="InterPro" id="IPR036249">
    <property type="entry name" value="Thioredoxin-like_sf"/>
</dbReference>
<keyword evidence="7" id="KW-1185">Reference proteome</keyword>
<sequence length="671" mass="72061">MSHDQRPVSGLSSRMDIALGLEENKPDTKAFPDLGSPVSPLRSRTGGPANTSSSSSSSGSFSANRALPGTRKSGELSSGSGESSPTGTRPMHRRSGSTGPLIYSGGNSSSHNSTGHTSGGASSGVVTGISSTASSPVTNVLPAGNICPSGKIGRVGAAQPRTSTRSDVLGSGTGNYGHGSIMWGGSVSATNPSSSNFQEATKRGNEYYKRGLFLDALRWYDKAVSVSPDNASCRSNRAAALIGLGRIGEALRECEEAVRLDPTNEKAHHRLAGLNLRMGLVESARRHFSLAVHGQSPDQTEIRKLQEIEGHSAKSIDARRIGDWKSALREADATVSAGADSSPLIFALRAEALLRLHKLDEADSTLSRLTKLESSVPASSPVKVFGMPSSSYIQIVRAQVDMALGRFETAVAAAEKAKQLDPTNTEVTSVLNNVRLVARARLRGNELFKSGSFADACTAYGEGLKHDQFNPVLYCNRAACWSKMGRWEKSVEDCNEALRIQPNYTKALLRRANSNAKLERWAECVRDYEVLRKELPGDKEVAEGLFHAQVALKMSRGEEVSNLKFGGEVEAVSSLEQFQAAISLPGVSVVYFMAPGNAQCTQISPFVDTLCTRYPSANFLKVNVNESHAVAKAENVRIVPTFKIYKNGTRVKEMICPSQQIFEYSVRHYSL</sequence>
<dbReference type="SUPFAM" id="SSF52833">
    <property type="entry name" value="Thioredoxin-like"/>
    <property type="match status" value="1"/>
</dbReference>
<feature type="compositionally biased region" description="Low complexity" evidence="4">
    <location>
        <begin position="104"/>
        <end position="116"/>
    </location>
</feature>
<proteinExistence type="predicted"/>
<dbReference type="InterPro" id="IPR011990">
    <property type="entry name" value="TPR-like_helical_dom_sf"/>
</dbReference>
<comment type="caution">
    <text evidence="6">The sequence shown here is derived from an EMBL/GenBank/DDBJ whole genome shotgun (WGS) entry which is preliminary data.</text>
</comment>
<gene>
    <name evidence="6" type="ORF">FCM35_KLT21576</name>
</gene>
<dbReference type="Gene3D" id="3.40.30.10">
    <property type="entry name" value="Glutaredoxin"/>
    <property type="match status" value="1"/>
</dbReference>
<dbReference type="PROSITE" id="PS50005">
    <property type="entry name" value="TPR"/>
    <property type="match status" value="2"/>
</dbReference>
<keyword evidence="1" id="KW-0677">Repeat</keyword>
<dbReference type="SUPFAM" id="SSF48452">
    <property type="entry name" value="TPR-like"/>
    <property type="match status" value="1"/>
</dbReference>
<dbReference type="InterPro" id="IPR019734">
    <property type="entry name" value="TPR_rpt"/>
</dbReference>
<protein>
    <submittedName>
        <fullName evidence="6">TPR repeat-containing thioredoxin TTL1-like protein</fullName>
    </submittedName>
</protein>
<evidence type="ECO:0000313" key="6">
    <source>
        <dbReference type="EMBL" id="KAF3334972.1"/>
    </source>
</evidence>
<feature type="repeat" description="TPR" evidence="3">
    <location>
        <begin position="197"/>
        <end position="230"/>
    </location>
</feature>
<dbReference type="AlphaFoldDB" id="A0A833RBL2"/>
<feature type="domain" description="Thioredoxin" evidence="5">
    <location>
        <begin position="574"/>
        <end position="656"/>
    </location>
</feature>
<dbReference type="Pfam" id="PF00085">
    <property type="entry name" value="Thioredoxin"/>
    <property type="match status" value="1"/>
</dbReference>
<dbReference type="Gene3D" id="1.25.40.10">
    <property type="entry name" value="Tetratricopeptide repeat domain"/>
    <property type="match status" value="1"/>
</dbReference>
<dbReference type="Pfam" id="PF13432">
    <property type="entry name" value="TPR_16"/>
    <property type="match status" value="1"/>
</dbReference>
<evidence type="ECO:0000259" key="5">
    <source>
        <dbReference type="Pfam" id="PF00085"/>
    </source>
</evidence>
<dbReference type="Proteomes" id="UP000623129">
    <property type="component" value="Unassembled WGS sequence"/>
</dbReference>
<evidence type="ECO:0000256" key="2">
    <source>
        <dbReference type="ARBA" id="ARBA00022803"/>
    </source>
</evidence>
<keyword evidence="2 3" id="KW-0802">TPR repeat</keyword>
<dbReference type="FunFam" id="3.40.30.10:FF:000211">
    <property type="entry name" value="TPR repeat-containing thioredoxin TTL4"/>
    <property type="match status" value="1"/>
</dbReference>
<dbReference type="Pfam" id="PF13181">
    <property type="entry name" value="TPR_8"/>
    <property type="match status" value="1"/>
</dbReference>
<reference evidence="6" key="1">
    <citation type="submission" date="2020-01" db="EMBL/GenBank/DDBJ databases">
        <title>Genome sequence of Kobresia littledalei, the first chromosome-level genome in the family Cyperaceae.</title>
        <authorList>
            <person name="Qu G."/>
        </authorList>
    </citation>
    <scope>NUCLEOTIDE SEQUENCE</scope>
    <source>
        <strain evidence="6">C.B.Clarke</strain>
        <tissue evidence="6">Leaf</tissue>
    </source>
</reference>
<evidence type="ECO:0000313" key="7">
    <source>
        <dbReference type="Proteomes" id="UP000623129"/>
    </source>
</evidence>
<feature type="region of interest" description="Disordered" evidence="4">
    <location>
        <begin position="1"/>
        <end position="127"/>
    </location>
</feature>
<evidence type="ECO:0000256" key="1">
    <source>
        <dbReference type="ARBA" id="ARBA00022737"/>
    </source>
</evidence>
<evidence type="ECO:0000256" key="3">
    <source>
        <dbReference type="PROSITE-ProRule" id="PRU00339"/>
    </source>
</evidence>
<dbReference type="GO" id="GO:0005737">
    <property type="term" value="C:cytoplasm"/>
    <property type="evidence" value="ECO:0007669"/>
    <property type="project" value="TreeGrafter"/>
</dbReference>
<accession>A0A833RBL2</accession>
<dbReference type="EMBL" id="SWLB01000009">
    <property type="protein sequence ID" value="KAF3334972.1"/>
    <property type="molecule type" value="Genomic_DNA"/>
</dbReference>
<dbReference type="InterPro" id="IPR013766">
    <property type="entry name" value="Thioredoxin_domain"/>
</dbReference>
<feature type="region of interest" description="Disordered" evidence="4">
    <location>
        <begin position="152"/>
        <end position="172"/>
    </location>
</feature>
<dbReference type="Pfam" id="PF00515">
    <property type="entry name" value="TPR_1"/>
    <property type="match status" value="1"/>
</dbReference>
<organism evidence="6 7">
    <name type="scientific">Carex littledalei</name>
    <dbReference type="NCBI Taxonomy" id="544730"/>
    <lineage>
        <taxon>Eukaryota</taxon>
        <taxon>Viridiplantae</taxon>
        <taxon>Streptophyta</taxon>
        <taxon>Embryophyta</taxon>
        <taxon>Tracheophyta</taxon>
        <taxon>Spermatophyta</taxon>
        <taxon>Magnoliopsida</taxon>
        <taxon>Liliopsida</taxon>
        <taxon>Poales</taxon>
        <taxon>Cyperaceae</taxon>
        <taxon>Cyperoideae</taxon>
        <taxon>Cariceae</taxon>
        <taxon>Carex</taxon>
        <taxon>Carex subgen. Euthyceras</taxon>
    </lineage>
</organism>
<dbReference type="SMART" id="SM00028">
    <property type="entry name" value="TPR"/>
    <property type="match status" value="7"/>
</dbReference>
<dbReference type="PANTHER" id="PTHR46050">
    <property type="entry name" value="TPR REPEAT-CONTAINING THIOREDOXIN"/>
    <property type="match status" value="1"/>
</dbReference>
<dbReference type="InterPro" id="IPR044534">
    <property type="entry name" value="TTL1-4"/>
</dbReference>
<dbReference type="GO" id="GO:0006950">
    <property type="term" value="P:response to stress"/>
    <property type="evidence" value="ECO:0007669"/>
    <property type="project" value="UniProtKB-ARBA"/>
</dbReference>
<dbReference type="PANTHER" id="PTHR46050:SF29">
    <property type="entry name" value="TPR REPEAT-CONTAINING THIOREDOXIN TTL4"/>
    <property type="match status" value="1"/>
</dbReference>
<feature type="compositionally biased region" description="Low complexity" evidence="4">
    <location>
        <begin position="52"/>
        <end position="62"/>
    </location>
</feature>
<feature type="compositionally biased region" description="Low complexity" evidence="4">
    <location>
        <begin position="75"/>
        <end position="84"/>
    </location>
</feature>